<dbReference type="Proteomes" id="UP000017836">
    <property type="component" value="Unassembled WGS sequence"/>
</dbReference>
<dbReference type="HOGENOM" id="CLU_2500946_0_0_1"/>
<evidence type="ECO:0000313" key="1">
    <source>
        <dbReference type="EMBL" id="ERN04004.1"/>
    </source>
</evidence>
<dbReference type="EMBL" id="KI394313">
    <property type="protein sequence ID" value="ERN04004.1"/>
    <property type="molecule type" value="Genomic_DNA"/>
</dbReference>
<reference evidence="2" key="1">
    <citation type="journal article" date="2013" name="Science">
        <title>The Amborella genome and the evolution of flowering plants.</title>
        <authorList>
            <consortium name="Amborella Genome Project"/>
        </authorList>
    </citation>
    <scope>NUCLEOTIDE SEQUENCE [LARGE SCALE GENOMIC DNA]</scope>
</reference>
<name>W1P8J5_AMBTC</name>
<protein>
    <submittedName>
        <fullName evidence="1">Uncharacterized protein</fullName>
    </submittedName>
</protein>
<sequence length="86" mass="9409">MPFLYTSGYTIVHCGFTFAKPRNRIWLTVGGIRGPLYGACDDARVRRGGYSGGLAESTGWESFFPKAINLSRAPGYFFEGSGRGFS</sequence>
<organism evidence="1 2">
    <name type="scientific">Amborella trichopoda</name>
    <dbReference type="NCBI Taxonomy" id="13333"/>
    <lineage>
        <taxon>Eukaryota</taxon>
        <taxon>Viridiplantae</taxon>
        <taxon>Streptophyta</taxon>
        <taxon>Embryophyta</taxon>
        <taxon>Tracheophyta</taxon>
        <taxon>Spermatophyta</taxon>
        <taxon>Magnoliopsida</taxon>
        <taxon>Amborellales</taxon>
        <taxon>Amborellaceae</taxon>
        <taxon>Amborella</taxon>
    </lineage>
</organism>
<keyword evidence="2" id="KW-1185">Reference proteome</keyword>
<proteinExistence type="predicted"/>
<gene>
    <name evidence="1" type="ORF">AMTR_s00079p00159110</name>
</gene>
<evidence type="ECO:0000313" key="2">
    <source>
        <dbReference type="Proteomes" id="UP000017836"/>
    </source>
</evidence>
<dbReference type="Gramene" id="ERN04004">
    <property type="protein sequence ID" value="ERN04004"/>
    <property type="gene ID" value="AMTR_s00079p00159110"/>
</dbReference>
<dbReference type="AlphaFoldDB" id="W1P8J5"/>
<accession>W1P8J5</accession>